<sequence length="473" mass="54356">MNCHQLFLIKSIYITAVFTSVIKKAVIEYPEVYREKVFQLIQRLEMDFTQFWIYRDIYPNSESLGVTPMLIQKSFANFGDEKRLKNILIKALHGYAIQLPIVGGSISRGAPFAESGEGDRVYFNAIVKWWNDIFMSITTSKMQAKSISIGGVGTDYFSYCLNSHLSEDAEPKMILWELAANDRGRYDDKPFPPGQPLEQFTRNILQRQSKPALFFLNFFRGHDYLDGKCMNYEDEGGLLVARHYRISSISWRNFVCDEIKQMTPGFSIETLFSADRLHPSILGHAQMAFLVINHIKNSFLRMLINHASRVPTIADFQEQTYNHGDIVLADILYHETSNNKPLCYTYLKYNEFEPNNTLAINIIRQDDFHFNVFKKFKIRSDELRGMQTYLSEQLLQISFDLIQPYSRLVITTHSSTGSGQTWLDADTPVIIETDKYHMGTKVELITTNLKAGMHILSILSTQNGFVVCAISVI</sequence>
<dbReference type="Proteomes" id="UP001652625">
    <property type="component" value="Chromosome 11"/>
</dbReference>
<dbReference type="RefSeq" id="XP_065666479.1">
    <property type="nucleotide sequence ID" value="XM_065810407.1"/>
</dbReference>
<organism evidence="2 3">
    <name type="scientific">Hydra vulgaris</name>
    <name type="common">Hydra</name>
    <name type="synonym">Hydra attenuata</name>
    <dbReference type="NCBI Taxonomy" id="6087"/>
    <lineage>
        <taxon>Eukaryota</taxon>
        <taxon>Metazoa</taxon>
        <taxon>Cnidaria</taxon>
        <taxon>Hydrozoa</taxon>
        <taxon>Hydroidolina</taxon>
        <taxon>Anthoathecata</taxon>
        <taxon>Aplanulata</taxon>
        <taxon>Hydridae</taxon>
        <taxon>Hydra</taxon>
    </lineage>
</organism>
<dbReference type="GeneID" id="105848858"/>
<feature type="chain" id="PRO_5046098980" evidence="1">
    <location>
        <begin position="20"/>
        <end position="473"/>
    </location>
</feature>
<dbReference type="CDD" id="cd00229">
    <property type="entry name" value="SGNH_hydrolase"/>
    <property type="match status" value="1"/>
</dbReference>
<protein>
    <submittedName>
        <fullName evidence="3">Uncharacterized protein LOC105848858</fullName>
    </submittedName>
</protein>
<feature type="signal peptide" evidence="1">
    <location>
        <begin position="1"/>
        <end position="19"/>
    </location>
</feature>
<evidence type="ECO:0000313" key="3">
    <source>
        <dbReference type="RefSeq" id="XP_065666479.1"/>
    </source>
</evidence>
<reference evidence="3" key="1">
    <citation type="submission" date="2025-08" db="UniProtKB">
        <authorList>
            <consortium name="RefSeq"/>
        </authorList>
    </citation>
    <scope>IDENTIFICATION</scope>
</reference>
<proteinExistence type="predicted"/>
<dbReference type="PANTHER" id="PTHR34407:SF1">
    <property type="entry name" value="SGNH HYDROLASE-TYPE ESTERASE DOMAIN-CONTAINING PROTEIN"/>
    <property type="match status" value="1"/>
</dbReference>
<dbReference type="PANTHER" id="PTHR34407">
    <property type="entry name" value="EXPRESSED PROTEIN"/>
    <property type="match status" value="1"/>
</dbReference>
<name>A0ABM4CX02_HYDVU</name>
<evidence type="ECO:0000313" key="2">
    <source>
        <dbReference type="Proteomes" id="UP001652625"/>
    </source>
</evidence>
<dbReference type="SUPFAM" id="SSF52266">
    <property type="entry name" value="SGNH hydrolase"/>
    <property type="match status" value="1"/>
</dbReference>
<evidence type="ECO:0000256" key="1">
    <source>
        <dbReference type="SAM" id="SignalP"/>
    </source>
</evidence>
<accession>A0ABM4CX02</accession>
<keyword evidence="2" id="KW-1185">Reference proteome</keyword>
<keyword evidence="1" id="KW-0732">Signal</keyword>
<gene>
    <name evidence="3" type="primary">LOC105848858</name>
</gene>